<evidence type="ECO:0000256" key="3">
    <source>
        <dbReference type="ARBA" id="ARBA00022553"/>
    </source>
</evidence>
<accession>A0AAW2UYX9</accession>
<dbReference type="SMART" id="SM00448">
    <property type="entry name" value="REC"/>
    <property type="match status" value="1"/>
</dbReference>
<dbReference type="CDD" id="cd00082">
    <property type="entry name" value="HisKA"/>
    <property type="match status" value="1"/>
</dbReference>
<dbReference type="PROSITE" id="PS50110">
    <property type="entry name" value="RESPONSE_REGULATORY"/>
    <property type="match status" value="1"/>
</dbReference>
<dbReference type="PROSITE" id="PS50109">
    <property type="entry name" value="HIS_KIN"/>
    <property type="match status" value="1"/>
</dbReference>
<evidence type="ECO:0000313" key="7">
    <source>
        <dbReference type="EMBL" id="KAL0422092.1"/>
    </source>
</evidence>
<dbReference type="InterPro" id="IPR003661">
    <property type="entry name" value="HisK_dim/P_dom"/>
</dbReference>
<dbReference type="SMART" id="SM00387">
    <property type="entry name" value="HATPase_c"/>
    <property type="match status" value="1"/>
</dbReference>
<dbReference type="PANTHER" id="PTHR43719">
    <property type="entry name" value="TWO-COMPONENT HISTIDINE KINASE"/>
    <property type="match status" value="1"/>
</dbReference>
<dbReference type="EMBL" id="JACGWN010000011">
    <property type="protein sequence ID" value="KAL0422092.1"/>
    <property type="molecule type" value="Genomic_DNA"/>
</dbReference>
<sequence>MKPFWKMLLRLLCFLILLGLSSFVILNLSSITEKTESNVVMLSDRLLNASFSQIENAAKLLDPLDSCVANLARTLILSLNGTELTFDAIKTKIAPHLFLALSTIPHVSRVSYTGLDGLSFLYYRNDKDEMFALFSNYSSSSSSLSSSACYAQPVDRDTGKLNGQVVSCDMGHVTQNVSSVQRAVNVSSFSSLVWREWDKRKELMFLYSAALDGRGLITIGYPAKVVADHFDGLEFYGGDFQLAMSSGQVVVESKLGDTRIDVRNGSVSVETVNTNGDVQDKSDYYSCMMGDGDGDGDGDGGQLSHFHMMIEGKTHIFYCSVLVVGGFESVYVLSFPRTGLESLAHKNGVLALILLLFMLATQMESTQQAERKSMNKSLAFANASHDIRSSLVAITGLIDLCHEDTKPHSDLSANLTQMNTCAIDLVGILNSVLDTSKIEAGKMQLQEEEFNIAELLEDVVDMYYVLGMKKGVDMVFDPCDGSIFKFNLVRGDRAKLKQILCNLLNNATKFTSEGHISVRAKARKLSIENAIITSNRKSVLNCLSNLCFKNKGSFNTLEGLHTIQQDSNCMEYIFDVDDTGKGIPKDRQQSVFENFVQVEETTIGEEGTGLGLGIVQSLVRLMGGEIKILDKEQGERGTCFRFNVFLIACHHITCDIEEQGASTNTDRYGYPTDVHHHFGQSLPTTRDGSRVILFLAGEERRRISKRLIQSFGVKVLVVRNNQEFLYVLELIKKSSRRASGLILTVIDAKVTSVSELCSVLANFRKDVQNCKFVWLENPIGRNNSTEPEDERTPPPCDHILSKPLHGSHLYRVLGLLPEFGGTFQPNIPEGKAIMTQEVHRFSQGITIPNRVIHVPVQKNDVEQVVFHETNKESINEQLPLNGKNVLVVDDHKIQLKLSVTVLRKLGATTHVCENGKEAYDVVCQTLNDKNEGALCFDYIFMDCKMPVMDGFEATRLIREEEKLHGIHTPIIALTAYETAEEIGWTIEAGMDHHW</sequence>
<organism evidence="7">
    <name type="scientific">Sesamum latifolium</name>
    <dbReference type="NCBI Taxonomy" id="2727402"/>
    <lineage>
        <taxon>Eukaryota</taxon>
        <taxon>Viridiplantae</taxon>
        <taxon>Streptophyta</taxon>
        <taxon>Embryophyta</taxon>
        <taxon>Tracheophyta</taxon>
        <taxon>Spermatophyta</taxon>
        <taxon>Magnoliopsida</taxon>
        <taxon>eudicotyledons</taxon>
        <taxon>Gunneridae</taxon>
        <taxon>Pentapetalae</taxon>
        <taxon>asterids</taxon>
        <taxon>lamiids</taxon>
        <taxon>Lamiales</taxon>
        <taxon>Pedaliaceae</taxon>
        <taxon>Sesamum</taxon>
    </lineage>
</organism>
<protein>
    <recommendedName>
        <fullName evidence="2">histidine kinase</fullName>
        <ecNumber evidence="2">2.7.13.3</ecNumber>
    </recommendedName>
</protein>
<dbReference type="SUPFAM" id="SSF55874">
    <property type="entry name" value="ATPase domain of HSP90 chaperone/DNA topoisomerase II/histidine kinase"/>
    <property type="match status" value="1"/>
</dbReference>
<dbReference type="EC" id="2.7.13.3" evidence="2"/>
<feature type="domain" description="Histidine kinase" evidence="5">
    <location>
        <begin position="382"/>
        <end position="648"/>
    </location>
</feature>
<reference evidence="7" key="1">
    <citation type="submission" date="2020-06" db="EMBL/GenBank/DDBJ databases">
        <authorList>
            <person name="Li T."/>
            <person name="Hu X."/>
            <person name="Zhang T."/>
            <person name="Song X."/>
            <person name="Zhang H."/>
            <person name="Dai N."/>
            <person name="Sheng W."/>
            <person name="Hou X."/>
            <person name="Wei L."/>
        </authorList>
    </citation>
    <scope>NUCLEOTIDE SEQUENCE</scope>
    <source>
        <strain evidence="7">KEN1</strain>
        <tissue evidence="7">Leaf</tissue>
    </source>
</reference>
<dbReference type="Pfam" id="PF02518">
    <property type="entry name" value="HATPase_c"/>
    <property type="match status" value="1"/>
</dbReference>
<dbReference type="AlphaFoldDB" id="A0AAW2UYX9"/>
<dbReference type="InterPro" id="IPR011006">
    <property type="entry name" value="CheY-like_superfamily"/>
</dbReference>
<evidence type="ECO:0000256" key="4">
    <source>
        <dbReference type="PROSITE-ProRule" id="PRU00169"/>
    </source>
</evidence>
<dbReference type="SUPFAM" id="SSF47384">
    <property type="entry name" value="Homodimeric domain of signal transducing histidine kinase"/>
    <property type="match status" value="1"/>
</dbReference>
<dbReference type="Gene3D" id="3.40.50.2300">
    <property type="match status" value="1"/>
</dbReference>
<keyword evidence="7" id="KW-0418">Kinase</keyword>
<dbReference type="PANTHER" id="PTHR43719:SF50">
    <property type="entry name" value="HISTIDINE KINASE CKI1-LIKE ISOFORM X1"/>
    <property type="match status" value="1"/>
</dbReference>
<evidence type="ECO:0000259" key="6">
    <source>
        <dbReference type="PROSITE" id="PS50110"/>
    </source>
</evidence>
<dbReference type="InterPro" id="IPR036890">
    <property type="entry name" value="HATPase_C_sf"/>
</dbReference>
<reference evidence="7" key="2">
    <citation type="journal article" date="2024" name="Plant">
        <title>Genomic evolution and insights into agronomic trait innovations of Sesamum species.</title>
        <authorList>
            <person name="Miao H."/>
            <person name="Wang L."/>
            <person name="Qu L."/>
            <person name="Liu H."/>
            <person name="Sun Y."/>
            <person name="Le M."/>
            <person name="Wang Q."/>
            <person name="Wei S."/>
            <person name="Zheng Y."/>
            <person name="Lin W."/>
            <person name="Duan Y."/>
            <person name="Cao H."/>
            <person name="Xiong S."/>
            <person name="Wang X."/>
            <person name="Wei L."/>
            <person name="Li C."/>
            <person name="Ma Q."/>
            <person name="Ju M."/>
            <person name="Zhao R."/>
            <person name="Li G."/>
            <person name="Mu C."/>
            <person name="Tian Q."/>
            <person name="Mei H."/>
            <person name="Zhang T."/>
            <person name="Gao T."/>
            <person name="Zhang H."/>
        </authorList>
    </citation>
    <scope>NUCLEOTIDE SEQUENCE</scope>
    <source>
        <strain evidence="7">KEN1</strain>
    </source>
</reference>
<dbReference type="Gene3D" id="1.10.287.130">
    <property type="match status" value="1"/>
</dbReference>
<dbReference type="InterPro" id="IPR036097">
    <property type="entry name" value="HisK_dim/P_sf"/>
</dbReference>
<dbReference type="InterPro" id="IPR004358">
    <property type="entry name" value="Sig_transdc_His_kin-like_C"/>
</dbReference>
<dbReference type="SMART" id="SM00388">
    <property type="entry name" value="HisKA"/>
    <property type="match status" value="1"/>
</dbReference>
<keyword evidence="3 4" id="KW-0597">Phosphoprotein</keyword>
<evidence type="ECO:0000256" key="1">
    <source>
        <dbReference type="ARBA" id="ARBA00000085"/>
    </source>
</evidence>
<dbReference type="Pfam" id="PF00512">
    <property type="entry name" value="HisKA"/>
    <property type="match status" value="1"/>
</dbReference>
<comment type="catalytic activity">
    <reaction evidence="1">
        <text>ATP + protein L-histidine = ADP + protein N-phospho-L-histidine.</text>
        <dbReference type="EC" id="2.7.13.3"/>
    </reaction>
</comment>
<dbReference type="GO" id="GO:0000155">
    <property type="term" value="F:phosphorelay sensor kinase activity"/>
    <property type="evidence" value="ECO:0007669"/>
    <property type="project" value="InterPro"/>
</dbReference>
<dbReference type="SUPFAM" id="SSF52172">
    <property type="entry name" value="CheY-like"/>
    <property type="match status" value="1"/>
</dbReference>
<feature type="domain" description="Response regulatory" evidence="6">
    <location>
        <begin position="884"/>
        <end position="994"/>
    </location>
</feature>
<evidence type="ECO:0000259" key="5">
    <source>
        <dbReference type="PROSITE" id="PS50109"/>
    </source>
</evidence>
<proteinExistence type="predicted"/>
<evidence type="ECO:0000256" key="2">
    <source>
        <dbReference type="ARBA" id="ARBA00012438"/>
    </source>
</evidence>
<dbReference type="CDD" id="cd17546">
    <property type="entry name" value="REC_hyHK_CKI1_RcsC-like"/>
    <property type="match status" value="1"/>
</dbReference>
<dbReference type="InterPro" id="IPR050956">
    <property type="entry name" value="2C_system_His_kinase"/>
</dbReference>
<dbReference type="Gene3D" id="3.30.565.10">
    <property type="entry name" value="Histidine kinase-like ATPase, C-terminal domain"/>
    <property type="match status" value="1"/>
</dbReference>
<dbReference type="Pfam" id="PF00072">
    <property type="entry name" value="Response_reg"/>
    <property type="match status" value="1"/>
</dbReference>
<name>A0AAW2UYX9_9LAMI</name>
<comment type="caution">
    <text evidence="7">The sequence shown here is derived from an EMBL/GenBank/DDBJ whole genome shotgun (WGS) entry which is preliminary data.</text>
</comment>
<feature type="modified residue" description="4-aspartylphosphate" evidence="4">
    <location>
        <position position="942"/>
    </location>
</feature>
<dbReference type="PRINTS" id="PR00344">
    <property type="entry name" value="BCTRLSENSOR"/>
</dbReference>
<dbReference type="InterPro" id="IPR005467">
    <property type="entry name" value="His_kinase_dom"/>
</dbReference>
<gene>
    <name evidence="7" type="ORF">Slati_3232100</name>
</gene>
<keyword evidence="7" id="KW-0808">Transferase</keyword>
<dbReference type="InterPro" id="IPR001789">
    <property type="entry name" value="Sig_transdc_resp-reg_receiver"/>
</dbReference>
<dbReference type="InterPro" id="IPR003594">
    <property type="entry name" value="HATPase_dom"/>
</dbReference>